<sequence>MTIALSKVGVDHQTVCSQRRRDTAKNRPIRNKLQSNQMMIMMLKLVILLNPAVCNLALLQLVNCAYHRQNSLSDNINCPISLIFTDLLLKEDP</sequence>
<keyword evidence="1" id="KW-1133">Transmembrane helix</keyword>
<keyword evidence="1" id="KW-0812">Transmembrane</keyword>
<dbReference type="EMBL" id="JYDQ01000015">
    <property type="protein sequence ID" value="KRY21642.1"/>
    <property type="molecule type" value="Genomic_DNA"/>
</dbReference>
<gene>
    <name evidence="2" type="ORF">T12_8018</name>
</gene>
<protein>
    <submittedName>
        <fullName evidence="2">Uncharacterized protein</fullName>
    </submittedName>
</protein>
<name>A0A0V1AAV4_9BILA</name>
<dbReference type="OrthoDB" id="5918543at2759"/>
<reference evidence="2 3" key="1">
    <citation type="submission" date="2015-01" db="EMBL/GenBank/DDBJ databases">
        <title>Evolution of Trichinella species and genotypes.</title>
        <authorList>
            <person name="Korhonen P.K."/>
            <person name="Edoardo P."/>
            <person name="Giuseppe L.R."/>
            <person name="Gasser R.B."/>
        </authorList>
    </citation>
    <scope>NUCLEOTIDE SEQUENCE [LARGE SCALE GENOMIC DNA]</scope>
    <source>
        <strain evidence="2">ISS2496</strain>
    </source>
</reference>
<evidence type="ECO:0000256" key="1">
    <source>
        <dbReference type="SAM" id="Phobius"/>
    </source>
</evidence>
<comment type="caution">
    <text evidence="2">The sequence shown here is derived from an EMBL/GenBank/DDBJ whole genome shotgun (WGS) entry which is preliminary data.</text>
</comment>
<dbReference type="AlphaFoldDB" id="A0A0V1AAV4"/>
<keyword evidence="1" id="KW-0472">Membrane</keyword>
<evidence type="ECO:0000313" key="3">
    <source>
        <dbReference type="Proteomes" id="UP000054783"/>
    </source>
</evidence>
<organism evidence="2 3">
    <name type="scientific">Trichinella patagoniensis</name>
    <dbReference type="NCBI Taxonomy" id="990121"/>
    <lineage>
        <taxon>Eukaryota</taxon>
        <taxon>Metazoa</taxon>
        <taxon>Ecdysozoa</taxon>
        <taxon>Nematoda</taxon>
        <taxon>Enoplea</taxon>
        <taxon>Dorylaimia</taxon>
        <taxon>Trichinellida</taxon>
        <taxon>Trichinellidae</taxon>
        <taxon>Trichinella</taxon>
    </lineage>
</organism>
<dbReference type="Proteomes" id="UP000054783">
    <property type="component" value="Unassembled WGS sequence"/>
</dbReference>
<evidence type="ECO:0000313" key="2">
    <source>
        <dbReference type="EMBL" id="KRY21642.1"/>
    </source>
</evidence>
<feature type="transmembrane region" description="Helical" evidence="1">
    <location>
        <begin position="40"/>
        <end position="62"/>
    </location>
</feature>
<accession>A0A0V1AAV4</accession>
<proteinExistence type="predicted"/>
<keyword evidence="3" id="KW-1185">Reference proteome</keyword>